<dbReference type="RefSeq" id="WP_041061983.1">
    <property type="nucleotide sequence ID" value="NZ_JXAL01000011.1"/>
</dbReference>
<evidence type="ECO:0000256" key="1">
    <source>
        <dbReference type="SAM" id="Phobius"/>
    </source>
</evidence>
<keyword evidence="1" id="KW-1133">Transmembrane helix</keyword>
<comment type="caution">
    <text evidence="2">The sequence shown here is derived from an EMBL/GenBank/DDBJ whole genome shotgun (WGS) entry which is preliminary data.</text>
</comment>
<protein>
    <recommendedName>
        <fullName evidence="4">Stage II sporulation protein M</fullName>
    </recommendedName>
</protein>
<organism evidence="2 3">
    <name type="scientific">Cohnella kolymensis</name>
    <dbReference type="NCBI Taxonomy" id="1590652"/>
    <lineage>
        <taxon>Bacteria</taxon>
        <taxon>Bacillati</taxon>
        <taxon>Bacillota</taxon>
        <taxon>Bacilli</taxon>
        <taxon>Bacillales</taxon>
        <taxon>Paenibacillaceae</taxon>
        <taxon>Cohnella</taxon>
    </lineage>
</organism>
<dbReference type="InterPro" id="IPR002798">
    <property type="entry name" value="SpoIIM-like"/>
</dbReference>
<dbReference type="PANTHER" id="PTHR35337:SF1">
    <property type="entry name" value="SLR1478 PROTEIN"/>
    <property type="match status" value="1"/>
</dbReference>
<feature type="transmembrane region" description="Helical" evidence="1">
    <location>
        <begin position="175"/>
        <end position="201"/>
    </location>
</feature>
<keyword evidence="1" id="KW-0812">Transmembrane</keyword>
<evidence type="ECO:0008006" key="4">
    <source>
        <dbReference type="Google" id="ProtNLM"/>
    </source>
</evidence>
<name>A0ABR5A5U6_9BACL</name>
<dbReference type="Proteomes" id="UP000054526">
    <property type="component" value="Unassembled WGS sequence"/>
</dbReference>
<keyword evidence="3" id="KW-1185">Reference proteome</keyword>
<dbReference type="Pfam" id="PF01944">
    <property type="entry name" value="SpoIIM"/>
    <property type="match status" value="1"/>
</dbReference>
<feature type="transmembrane region" description="Helical" evidence="1">
    <location>
        <begin position="17"/>
        <end position="43"/>
    </location>
</feature>
<gene>
    <name evidence="2" type="ORF">SD71_08285</name>
</gene>
<keyword evidence="1" id="KW-0472">Membrane</keyword>
<accession>A0ABR5A5U6</accession>
<dbReference type="PANTHER" id="PTHR35337">
    <property type="entry name" value="SLR1478 PROTEIN"/>
    <property type="match status" value="1"/>
</dbReference>
<feature type="transmembrane region" description="Helical" evidence="1">
    <location>
        <begin position="129"/>
        <end position="155"/>
    </location>
</feature>
<feature type="transmembrane region" description="Helical" evidence="1">
    <location>
        <begin position="90"/>
        <end position="108"/>
    </location>
</feature>
<dbReference type="EMBL" id="JXAL01000011">
    <property type="protein sequence ID" value="KIL36350.1"/>
    <property type="molecule type" value="Genomic_DNA"/>
</dbReference>
<proteinExistence type="predicted"/>
<evidence type="ECO:0000313" key="3">
    <source>
        <dbReference type="Proteomes" id="UP000054526"/>
    </source>
</evidence>
<feature type="transmembrane region" description="Helical" evidence="1">
    <location>
        <begin position="64"/>
        <end position="84"/>
    </location>
</feature>
<sequence length="202" mass="21936">MFTRKGYLQSWKEVRPYFIMSIMLFFAGLLVGGSPGAPAEWLAQQLKGLAQLSNIAHKSDSPELVMFFIIFLNNFLKAVLAMVLGAAVGLFPVYMLVANGMVIGFLLGEIADRGENVWLIVLKGLLPHGILELSAIFLACAFGVRFGVTLLQGIAGSVFGKDRAWHPFVRTAIGSVPALILVFTLLLAAAVVESTVTYWLMS</sequence>
<evidence type="ECO:0000313" key="2">
    <source>
        <dbReference type="EMBL" id="KIL36350.1"/>
    </source>
</evidence>
<reference evidence="2 3" key="1">
    <citation type="submission" date="2014-12" db="EMBL/GenBank/DDBJ databases">
        <title>Draft genome sequence of Cohnella kolymensis strain B-2846.</title>
        <authorList>
            <person name="Karlyshev A.V."/>
            <person name="Kudryashova E.B."/>
        </authorList>
    </citation>
    <scope>NUCLEOTIDE SEQUENCE [LARGE SCALE GENOMIC DNA]</scope>
    <source>
        <strain evidence="2 3">VKM B-2846</strain>
    </source>
</reference>